<dbReference type="Pfam" id="PF01027">
    <property type="entry name" value="Bax1-I"/>
    <property type="match status" value="1"/>
</dbReference>
<dbReference type="InterPro" id="IPR006214">
    <property type="entry name" value="Bax_inhibitor_1-related"/>
</dbReference>
<feature type="transmembrane region" description="Helical" evidence="9">
    <location>
        <begin position="186"/>
        <end position="207"/>
    </location>
</feature>
<evidence type="ECO:0000256" key="4">
    <source>
        <dbReference type="ARBA" id="ARBA00022989"/>
    </source>
</evidence>
<evidence type="ECO:0000313" key="10">
    <source>
        <dbReference type="EMBL" id="KAI8033308.1"/>
    </source>
</evidence>
<dbReference type="InterPro" id="IPR012341">
    <property type="entry name" value="6hp_glycosidase-like_sf"/>
</dbReference>
<keyword evidence="11" id="KW-1185">Reference proteome</keyword>
<protein>
    <recommendedName>
        <fullName evidence="6">LanC-like protein 3 homolog</fullName>
    </recommendedName>
</protein>
<feature type="transmembrane region" description="Helical" evidence="9">
    <location>
        <begin position="123"/>
        <end position="141"/>
    </location>
</feature>
<evidence type="ECO:0000256" key="6">
    <source>
        <dbReference type="ARBA" id="ARBA00069999"/>
    </source>
</evidence>
<dbReference type="GO" id="GO:0005975">
    <property type="term" value="P:carbohydrate metabolic process"/>
    <property type="evidence" value="ECO:0007669"/>
    <property type="project" value="InterPro"/>
</dbReference>
<dbReference type="InterPro" id="IPR020464">
    <property type="entry name" value="LanC-like_prot_euk"/>
</dbReference>
<dbReference type="PRINTS" id="PR01950">
    <property type="entry name" value="LANCSUPER"/>
</dbReference>
<dbReference type="CDD" id="cd04794">
    <property type="entry name" value="euk_LANCL"/>
    <property type="match status" value="1"/>
</dbReference>
<dbReference type="InterPro" id="IPR035871">
    <property type="entry name" value="GHITM"/>
</dbReference>
<comment type="caution">
    <text evidence="10">The sequence shown here is derived from an EMBL/GenBank/DDBJ whole genome shotgun (WGS) entry which is preliminary data.</text>
</comment>
<evidence type="ECO:0000256" key="3">
    <source>
        <dbReference type="ARBA" id="ARBA00022692"/>
    </source>
</evidence>
<dbReference type="GO" id="GO:0031179">
    <property type="term" value="P:peptide modification"/>
    <property type="evidence" value="ECO:0007669"/>
    <property type="project" value="InterPro"/>
</dbReference>
<dbReference type="EMBL" id="JAMKOV010000149">
    <property type="protein sequence ID" value="KAI8033308.1"/>
    <property type="molecule type" value="Genomic_DNA"/>
</dbReference>
<dbReference type="GO" id="GO:0046872">
    <property type="term" value="F:metal ion binding"/>
    <property type="evidence" value="ECO:0007669"/>
    <property type="project" value="UniProtKB-KW"/>
</dbReference>
<comment type="similarity">
    <text evidence="2">Belongs to the LanC-like protein family.</text>
</comment>
<dbReference type="AlphaFoldDB" id="A0A9P9YB42"/>
<keyword evidence="7" id="KW-0479">Metal-binding</keyword>
<feature type="transmembrane region" description="Helical" evidence="9">
    <location>
        <begin position="243"/>
        <end position="260"/>
    </location>
</feature>
<feature type="compositionally biased region" description="Polar residues" evidence="8">
    <location>
        <begin position="371"/>
        <end position="384"/>
    </location>
</feature>
<feature type="binding site" evidence="7">
    <location>
        <position position="680"/>
    </location>
    <ligand>
        <name>Zn(2+)</name>
        <dbReference type="ChEBI" id="CHEBI:29105"/>
    </ligand>
</feature>
<dbReference type="PRINTS" id="PR01951">
    <property type="entry name" value="LANCEUKARYTE"/>
</dbReference>
<feature type="transmembrane region" description="Helical" evidence="9">
    <location>
        <begin position="153"/>
        <end position="174"/>
    </location>
</feature>
<evidence type="ECO:0000256" key="7">
    <source>
        <dbReference type="PIRSR" id="PIRSR607822-1"/>
    </source>
</evidence>
<dbReference type="Gene3D" id="1.50.10.10">
    <property type="match status" value="1"/>
</dbReference>
<dbReference type="PANTHER" id="PTHR12736">
    <property type="entry name" value="LANC-LIKE PROTEIN"/>
    <property type="match status" value="1"/>
</dbReference>
<keyword evidence="7" id="KW-0862">Zinc</keyword>
<proteinExistence type="inferred from homology"/>
<dbReference type="PANTHER" id="PTHR12736:SF7">
    <property type="entry name" value="LANC-LIKE PROTEIN 3"/>
    <property type="match status" value="1"/>
</dbReference>
<dbReference type="SMART" id="SM01260">
    <property type="entry name" value="LANC_like"/>
    <property type="match status" value="1"/>
</dbReference>
<feature type="region of interest" description="Disordered" evidence="8">
    <location>
        <begin position="362"/>
        <end position="385"/>
    </location>
</feature>
<feature type="binding site" evidence="7">
    <location>
        <position position="727"/>
    </location>
    <ligand>
        <name>Zn(2+)</name>
        <dbReference type="ChEBI" id="CHEBI:29105"/>
    </ligand>
</feature>
<dbReference type="GO" id="GO:0005886">
    <property type="term" value="C:plasma membrane"/>
    <property type="evidence" value="ECO:0007669"/>
    <property type="project" value="TreeGrafter"/>
</dbReference>
<accession>A0A9P9YB42</accession>
<sequence length="806" mass="87484">MLLRLALSAARPAGSLKILAQSPAQLLRPNPNLSVVRTYARGPVRTRAPVEQQQLRTPSLKEKLMGPPSANAYSMGKGAAAGAAAVGLGALCYYGVGLGKHTSIADNAIMWPQYVRDRIQSTYAFFGGSCVLTAAAAAAVFRSHRLLELASRGGIVATIASLALVIGSGAVARSIEYQPGLGAKHLAWAVHCAILGAVIAPLCFVGGPILTRAALYTGGIVGGLSTIAACAPSDKFLFMGGPLAIGLGVVFASSLASMWLPPTTALGAGLASMSLYGGLVLFSGFLLYDTQRMVRRAEVHPQYSYTPFDPINASMSIYMDVLNIFIRIVTILSGGQRRKQVSFPRGCVAGFGGGGGGGGAAIGSAARGEQKQTGQVISKANPGQKTDMERRYLKNPFADFAGGENTPFASDEEHLKNLICTYVDAILEHCHPNNDEEDNRGDLYVGNAGIAFMFWKLNSCEQTRDLYPALEHAAAFIRNAKSNAKRYKKRSAERYSFLCGNAGIYAVSAAISQAVKDTEELSNDLANFKSGIPSSKEFMHTKYGCDEVLVGRAGYLSGCYWLNDVLPEKKITDDDLISICQLIVTSGREYSKLNNSPCPLMYQYHGTEYLGAAHGLCAILHMLLDSPWFRTIPISAPAAELRDIKRSIDFFLELQDEDGNFPVALEDLRSGRDKRLVHWCHGAPGAVYVLAKAYLIFKEEKYLSSLRRCADMVWKKGFLRKGPGICHGVAGNGYVFLLLFRLTNEMKYLYRAHKFMELLTDAEFKLRARTPDRPHSLYEGVAGTVCFLVDLLEPEQAYFPFMDVFH</sequence>
<evidence type="ECO:0000256" key="9">
    <source>
        <dbReference type="SAM" id="Phobius"/>
    </source>
</evidence>
<dbReference type="CDD" id="cd10431">
    <property type="entry name" value="GHITM"/>
    <property type="match status" value="1"/>
</dbReference>
<reference evidence="10" key="1">
    <citation type="journal article" date="2023" name="Genome Biol. Evol.">
        <title>Long-read-based Genome Assembly of Drosophila gunungcola Reveals Fewer Chemosensory Genes in Flower-breeding Species.</title>
        <authorList>
            <person name="Negi A."/>
            <person name="Liao B.Y."/>
            <person name="Yeh S.D."/>
        </authorList>
    </citation>
    <scope>NUCLEOTIDE SEQUENCE</scope>
    <source>
        <strain evidence="10">Sukarami</strain>
    </source>
</reference>
<evidence type="ECO:0000256" key="1">
    <source>
        <dbReference type="ARBA" id="ARBA00004141"/>
    </source>
</evidence>
<evidence type="ECO:0000256" key="2">
    <source>
        <dbReference type="ARBA" id="ARBA00007179"/>
    </source>
</evidence>
<feature type="transmembrane region" description="Helical" evidence="9">
    <location>
        <begin position="213"/>
        <end position="231"/>
    </location>
</feature>
<dbReference type="FunFam" id="1.50.10.10:FF:000012">
    <property type="entry name" value="LanC-like protein 3"/>
    <property type="match status" value="1"/>
</dbReference>
<evidence type="ECO:0000313" key="11">
    <source>
        <dbReference type="Proteomes" id="UP001059596"/>
    </source>
</evidence>
<dbReference type="Proteomes" id="UP001059596">
    <property type="component" value="Unassembled WGS sequence"/>
</dbReference>
<comment type="subcellular location">
    <subcellularLocation>
        <location evidence="1">Membrane</location>
        <topology evidence="1">Multi-pass membrane protein</topology>
    </subcellularLocation>
</comment>
<feature type="transmembrane region" description="Helical" evidence="9">
    <location>
        <begin position="266"/>
        <end position="288"/>
    </location>
</feature>
<keyword evidence="3 9" id="KW-0812">Transmembrane</keyword>
<evidence type="ECO:0000256" key="5">
    <source>
        <dbReference type="ARBA" id="ARBA00023136"/>
    </source>
</evidence>
<dbReference type="Pfam" id="PF05147">
    <property type="entry name" value="LANC_like"/>
    <property type="match status" value="1"/>
</dbReference>
<dbReference type="SUPFAM" id="SSF158745">
    <property type="entry name" value="LanC-like"/>
    <property type="match status" value="1"/>
</dbReference>
<name>A0A9P9YB42_9MUSC</name>
<dbReference type="InterPro" id="IPR007822">
    <property type="entry name" value="LANC-like"/>
</dbReference>
<gene>
    <name evidence="10" type="ORF">M5D96_013912</name>
</gene>
<feature type="binding site" evidence="7">
    <location>
        <position position="726"/>
    </location>
    <ligand>
        <name>Zn(2+)</name>
        <dbReference type="ChEBI" id="CHEBI:29105"/>
    </ligand>
</feature>
<keyword evidence="5 9" id="KW-0472">Membrane</keyword>
<organism evidence="10 11">
    <name type="scientific">Drosophila gunungcola</name>
    <name type="common">fruit fly</name>
    <dbReference type="NCBI Taxonomy" id="103775"/>
    <lineage>
        <taxon>Eukaryota</taxon>
        <taxon>Metazoa</taxon>
        <taxon>Ecdysozoa</taxon>
        <taxon>Arthropoda</taxon>
        <taxon>Hexapoda</taxon>
        <taxon>Insecta</taxon>
        <taxon>Pterygota</taxon>
        <taxon>Neoptera</taxon>
        <taxon>Endopterygota</taxon>
        <taxon>Diptera</taxon>
        <taxon>Brachycera</taxon>
        <taxon>Muscomorpha</taxon>
        <taxon>Ephydroidea</taxon>
        <taxon>Drosophilidae</taxon>
        <taxon>Drosophila</taxon>
        <taxon>Sophophora</taxon>
    </lineage>
</organism>
<keyword evidence="4 9" id="KW-1133">Transmembrane helix</keyword>
<evidence type="ECO:0000256" key="8">
    <source>
        <dbReference type="SAM" id="MobiDB-lite"/>
    </source>
</evidence>